<evidence type="ECO:0000313" key="1">
    <source>
        <dbReference type="Proteomes" id="UP000887576"/>
    </source>
</evidence>
<organism evidence="1 2">
    <name type="scientific">Panagrolaimus sp. JU765</name>
    <dbReference type="NCBI Taxonomy" id="591449"/>
    <lineage>
        <taxon>Eukaryota</taxon>
        <taxon>Metazoa</taxon>
        <taxon>Ecdysozoa</taxon>
        <taxon>Nematoda</taxon>
        <taxon>Chromadorea</taxon>
        <taxon>Rhabditida</taxon>
        <taxon>Tylenchina</taxon>
        <taxon>Panagrolaimomorpha</taxon>
        <taxon>Panagrolaimoidea</taxon>
        <taxon>Panagrolaimidae</taxon>
        <taxon>Panagrolaimus</taxon>
    </lineage>
</organism>
<reference evidence="2" key="1">
    <citation type="submission" date="2022-11" db="UniProtKB">
        <authorList>
            <consortium name="WormBaseParasite"/>
        </authorList>
    </citation>
    <scope>IDENTIFICATION</scope>
</reference>
<accession>A0AC34R9L2</accession>
<dbReference type="WBParaSite" id="JU765_v2.g4800.t1">
    <property type="protein sequence ID" value="JU765_v2.g4800.t1"/>
    <property type="gene ID" value="JU765_v2.g4800"/>
</dbReference>
<name>A0AC34R9L2_9BILA</name>
<evidence type="ECO:0000313" key="2">
    <source>
        <dbReference type="WBParaSite" id="JU765_v2.g4800.t1"/>
    </source>
</evidence>
<proteinExistence type="predicted"/>
<protein>
    <submittedName>
        <fullName evidence="2">Uncharacterized protein</fullName>
    </submittedName>
</protein>
<dbReference type="Proteomes" id="UP000887576">
    <property type="component" value="Unplaced"/>
</dbReference>
<sequence length="118" mass="13090">MDPVEIQQVLKASKITPNGKPRSNSCPRDSVGWIHPMISYDASAGSLYSTAMNSPSVIPEEPRSCDETKDLDFLPEKSKTQRSISEDSDSVVVEVEEPTNETATIPENSHHPIFYIKQ</sequence>